<gene>
    <name evidence="1" type="ORF">H7U32_07865</name>
</gene>
<dbReference type="RefSeq" id="WP_204469527.1">
    <property type="nucleotide sequence ID" value="NZ_JACLYU010000018.1"/>
</dbReference>
<dbReference type="GO" id="GO:0005829">
    <property type="term" value="C:cytosol"/>
    <property type="evidence" value="ECO:0007669"/>
    <property type="project" value="TreeGrafter"/>
</dbReference>
<dbReference type="SUPFAM" id="SSF52317">
    <property type="entry name" value="Class I glutamine amidotransferase-like"/>
    <property type="match status" value="1"/>
</dbReference>
<evidence type="ECO:0000313" key="2">
    <source>
        <dbReference type="Proteomes" id="UP000718821"/>
    </source>
</evidence>
<reference evidence="1" key="2">
    <citation type="journal article" date="2021" name="Sci. Rep.">
        <title>The distribution of antibiotic resistance genes in chicken gut microbiota commensals.</title>
        <authorList>
            <person name="Juricova H."/>
            <person name="Matiasovicova J."/>
            <person name="Kubasova T."/>
            <person name="Cejkova D."/>
            <person name="Rychlik I."/>
        </authorList>
    </citation>
    <scope>NUCLEOTIDE SEQUENCE</scope>
    <source>
        <strain evidence="1">An836</strain>
    </source>
</reference>
<dbReference type="Pfam" id="PF07722">
    <property type="entry name" value="Peptidase_C26"/>
    <property type="match status" value="1"/>
</dbReference>
<comment type="caution">
    <text evidence="1">The sequence shown here is derived from an EMBL/GenBank/DDBJ whole genome shotgun (WGS) entry which is preliminary data.</text>
</comment>
<dbReference type="PANTHER" id="PTHR43235">
    <property type="entry name" value="GLUTAMINE AMIDOTRANSFERASE PB2B2.05-RELATED"/>
    <property type="match status" value="1"/>
</dbReference>
<dbReference type="GO" id="GO:0006598">
    <property type="term" value="P:polyamine catabolic process"/>
    <property type="evidence" value="ECO:0007669"/>
    <property type="project" value="TreeGrafter"/>
</dbReference>
<reference evidence="1" key="1">
    <citation type="submission" date="2020-08" db="EMBL/GenBank/DDBJ databases">
        <authorList>
            <person name="Cejkova D."/>
            <person name="Kubasova T."/>
            <person name="Jahodarova E."/>
            <person name="Rychlik I."/>
        </authorList>
    </citation>
    <scope>NUCLEOTIDE SEQUENCE</scope>
    <source>
        <strain evidence="1">An836</strain>
    </source>
</reference>
<organism evidence="1 2">
    <name type="scientific">Bifidobacterium pullorum subsp. saeculare</name>
    <dbReference type="NCBI Taxonomy" id="78257"/>
    <lineage>
        <taxon>Bacteria</taxon>
        <taxon>Bacillati</taxon>
        <taxon>Actinomycetota</taxon>
        <taxon>Actinomycetes</taxon>
        <taxon>Bifidobacteriales</taxon>
        <taxon>Bifidobacteriaceae</taxon>
        <taxon>Bifidobacterium</taxon>
    </lineage>
</organism>
<keyword evidence="2" id="KW-1185">Reference proteome</keyword>
<evidence type="ECO:0000313" key="1">
    <source>
        <dbReference type="EMBL" id="MBM6700206.1"/>
    </source>
</evidence>
<proteinExistence type="predicted"/>
<protein>
    <submittedName>
        <fullName evidence="1">Gamma-glutamyl-gamma-aminobutyrate hydrolase family protein</fullName>
    </submittedName>
</protein>
<dbReference type="EMBL" id="JACLYU010000018">
    <property type="protein sequence ID" value="MBM6700206.1"/>
    <property type="molecule type" value="Genomic_DNA"/>
</dbReference>
<dbReference type="PANTHER" id="PTHR43235:SF1">
    <property type="entry name" value="GLUTAMINE AMIDOTRANSFERASE PB2B2.05-RELATED"/>
    <property type="match status" value="1"/>
</dbReference>
<dbReference type="CDD" id="cd01745">
    <property type="entry name" value="GATase1_2"/>
    <property type="match status" value="1"/>
</dbReference>
<dbReference type="PROSITE" id="PS51273">
    <property type="entry name" value="GATASE_TYPE_1"/>
    <property type="match status" value="1"/>
</dbReference>
<sequence>MVRPVIGVTPLWDDKLRSLWMLPGYFDVLEDAGATPVMLPLRGGDPERAERLADLCDGFLFTGGHDVDPARYGEVPGPRTTKLCPARDRMEIALLDAVLRRDKPVLGICRGIQLINVALGGTLWQDLPSEHPSAVEHHGTAPYDRVVHTVTVVPGSPLARALWGGDGKDDGRGCGAVLDRDGRAFHPEPYALGVNSYHHQAVRRLADCLEPMATAPDGIVEAVAMPSRRFVWAVQWHPEFAHAADPAQQRIVDVFVEACAR</sequence>
<dbReference type="InterPro" id="IPR029062">
    <property type="entry name" value="Class_I_gatase-like"/>
</dbReference>
<keyword evidence="1" id="KW-0378">Hydrolase</keyword>
<dbReference type="Proteomes" id="UP000718821">
    <property type="component" value="Unassembled WGS sequence"/>
</dbReference>
<dbReference type="AlphaFoldDB" id="A0A939BAT3"/>
<accession>A0A939BAT3</accession>
<dbReference type="GO" id="GO:0033969">
    <property type="term" value="F:gamma-glutamyl-gamma-aminobutyrate hydrolase activity"/>
    <property type="evidence" value="ECO:0007669"/>
    <property type="project" value="TreeGrafter"/>
</dbReference>
<name>A0A939BAT3_9BIFI</name>
<dbReference type="Gene3D" id="3.40.50.880">
    <property type="match status" value="1"/>
</dbReference>
<dbReference type="InterPro" id="IPR011697">
    <property type="entry name" value="Peptidase_C26"/>
</dbReference>
<dbReference type="InterPro" id="IPR044668">
    <property type="entry name" value="PuuD-like"/>
</dbReference>